<evidence type="ECO:0000313" key="5">
    <source>
        <dbReference type="Proteomes" id="UP000069912"/>
    </source>
</evidence>
<feature type="transmembrane region" description="Helical" evidence="2">
    <location>
        <begin position="50"/>
        <end position="71"/>
    </location>
</feature>
<sequence>MGGFRRFIQIVVTLIFILALVAAISLFYPIPYLSAFAISYLAGNWTLRLVVAVILGLLLLYCVFLFFRALFVASKHRRMVMDASRGDMNVSKQAIEATALSAVKHVGNIYYPDAKVTIYDKPEDTEIDIQVSVGEMDNVPMLGQLIQERVQAAVQRTLHLDVHRIDVKINQVSPAESRQAKHLTRPAQPRVR</sequence>
<dbReference type="Proteomes" id="UP000069912">
    <property type="component" value="Chromosome"/>
</dbReference>
<evidence type="ECO:0000313" key="6">
    <source>
        <dbReference type="Proteomes" id="UP000234239"/>
    </source>
</evidence>
<accession>A0A0X8FBB3</accession>
<evidence type="ECO:0000313" key="4">
    <source>
        <dbReference type="EMBL" id="PKZ22141.1"/>
    </source>
</evidence>
<name>A0A0X8FBB3_9LACT</name>
<dbReference type="RefSeq" id="WP_067973805.1">
    <property type="nucleotide sequence ID" value="NZ_CAJHKM010000001.1"/>
</dbReference>
<dbReference type="EMBL" id="CP014160">
    <property type="protein sequence ID" value="AMB94050.1"/>
    <property type="molecule type" value="Genomic_DNA"/>
</dbReference>
<gene>
    <name evidence="3" type="ORF">AWM72_04400</name>
    <name evidence="4" type="ORF">CYJ28_03215</name>
</gene>
<keyword evidence="2" id="KW-0472">Membrane</keyword>
<organism evidence="3 5">
    <name type="scientific">Aerococcus sanguinicola</name>
    <dbReference type="NCBI Taxonomy" id="119206"/>
    <lineage>
        <taxon>Bacteria</taxon>
        <taxon>Bacillati</taxon>
        <taxon>Bacillota</taxon>
        <taxon>Bacilli</taxon>
        <taxon>Lactobacillales</taxon>
        <taxon>Aerococcaceae</taxon>
        <taxon>Aerococcus</taxon>
    </lineage>
</organism>
<dbReference type="Proteomes" id="UP000234239">
    <property type="component" value="Unassembled WGS sequence"/>
</dbReference>
<keyword evidence="5" id="KW-1185">Reference proteome</keyword>
<keyword evidence="2" id="KW-0812">Transmembrane</keyword>
<reference evidence="3 5" key="1">
    <citation type="journal article" date="2016" name="Genome Announc.">
        <title>Complete Genome Sequences of Aerococcus christensenii CCUG 28831T, Aerococcus sanguinicola CCUG 43001T, Aerococcus urinae CCUG 36881T, Aerococcus urinaeequi CCUG 28094T, Aerococcus urinaehominis CCUG 42038 BT, and Aerococcus viridans CCUG 4311T.</title>
        <authorList>
            <person name="Carkaci D."/>
            <person name="Dargis R."/>
            <person name="Nielsen X.C."/>
            <person name="Skovgaard O."/>
            <person name="Fuursted K."/>
            <person name="Christensen J.J."/>
        </authorList>
    </citation>
    <scope>NUCLEOTIDE SEQUENCE [LARGE SCALE GENOMIC DNA]</scope>
    <source>
        <strain evidence="3 5">CCUG43001</strain>
    </source>
</reference>
<dbReference type="GeneID" id="92903311"/>
<feature type="transmembrane region" description="Helical" evidence="2">
    <location>
        <begin position="7"/>
        <end position="30"/>
    </location>
</feature>
<dbReference type="AlphaFoldDB" id="A0A0X8FBB3"/>
<reference evidence="4 6" key="3">
    <citation type="submission" date="2017-12" db="EMBL/GenBank/DDBJ databases">
        <title>Phylogenetic diversity of female urinary microbiome.</title>
        <authorList>
            <person name="Thomas-White K."/>
            <person name="Wolfe A.J."/>
        </authorList>
    </citation>
    <scope>NUCLEOTIDE SEQUENCE [LARGE SCALE GENOMIC DNA]</scope>
    <source>
        <strain evidence="4 6">UMB0139</strain>
    </source>
</reference>
<evidence type="ECO:0000313" key="3">
    <source>
        <dbReference type="EMBL" id="AMB94050.1"/>
    </source>
</evidence>
<protein>
    <submittedName>
        <fullName evidence="4">Alkaline shock response membrane anchor protein AmaP</fullName>
    </submittedName>
</protein>
<dbReference type="KEGG" id="asan:AWM72_04400"/>
<proteinExistence type="predicted"/>
<keyword evidence="2" id="KW-1133">Transmembrane helix</keyword>
<dbReference type="EMBL" id="PKGY01000002">
    <property type="protein sequence ID" value="PKZ22141.1"/>
    <property type="molecule type" value="Genomic_DNA"/>
</dbReference>
<reference evidence="5" key="2">
    <citation type="submission" date="2016-01" db="EMBL/GenBank/DDBJ databases">
        <title>Six Aerococcus type strain genome sequencing and assembly using PacBio and Illumina Hiseq.</title>
        <authorList>
            <person name="Carkaci D."/>
            <person name="Dargis R."/>
            <person name="Nielsen X.C."/>
            <person name="Skovgaard O."/>
            <person name="Fuursted K."/>
            <person name="Christensen J.J."/>
        </authorList>
    </citation>
    <scope>NUCLEOTIDE SEQUENCE [LARGE SCALE GENOMIC DNA]</scope>
    <source>
        <strain evidence="5">CCUG43001</strain>
    </source>
</reference>
<dbReference type="OrthoDB" id="2136608at2"/>
<dbReference type="NCBIfam" id="NF033218">
    <property type="entry name" value="anchor_AmaP"/>
    <property type="match status" value="1"/>
</dbReference>
<feature type="region of interest" description="Disordered" evidence="1">
    <location>
        <begin position="173"/>
        <end position="192"/>
    </location>
</feature>
<evidence type="ECO:0000256" key="2">
    <source>
        <dbReference type="SAM" id="Phobius"/>
    </source>
</evidence>
<evidence type="ECO:0000256" key="1">
    <source>
        <dbReference type="SAM" id="MobiDB-lite"/>
    </source>
</evidence>